<keyword evidence="6" id="KW-0325">Glycoprotein</keyword>
<evidence type="ECO:0000313" key="11">
    <source>
        <dbReference type="EMBL" id="KAK3295215.1"/>
    </source>
</evidence>
<keyword evidence="4 9" id="KW-0732">Signal</keyword>
<evidence type="ECO:0000256" key="9">
    <source>
        <dbReference type="SAM" id="SignalP"/>
    </source>
</evidence>
<organism evidence="11 12">
    <name type="scientific">Chaetomium fimeti</name>
    <dbReference type="NCBI Taxonomy" id="1854472"/>
    <lineage>
        <taxon>Eukaryota</taxon>
        <taxon>Fungi</taxon>
        <taxon>Dikarya</taxon>
        <taxon>Ascomycota</taxon>
        <taxon>Pezizomycotina</taxon>
        <taxon>Sordariomycetes</taxon>
        <taxon>Sordariomycetidae</taxon>
        <taxon>Sordariales</taxon>
        <taxon>Chaetomiaceae</taxon>
        <taxon>Chaetomium</taxon>
    </lineage>
</organism>
<keyword evidence="12" id="KW-1185">Reference proteome</keyword>
<feature type="domain" description="Copper acquisition factor BIM1-like" evidence="10">
    <location>
        <begin position="19"/>
        <end position="159"/>
    </location>
</feature>
<evidence type="ECO:0000256" key="5">
    <source>
        <dbReference type="ARBA" id="ARBA00023136"/>
    </source>
</evidence>
<protein>
    <recommendedName>
        <fullName evidence="10">Copper acquisition factor BIM1-like domain-containing protein</fullName>
    </recommendedName>
</protein>
<evidence type="ECO:0000256" key="3">
    <source>
        <dbReference type="ARBA" id="ARBA00022622"/>
    </source>
</evidence>
<dbReference type="PANTHER" id="PTHR34992:SF1">
    <property type="entry name" value="COPPER ACQUISITION FACTOR BIM1-LIKE DOMAIN-CONTAINING PROTEIN"/>
    <property type="match status" value="1"/>
</dbReference>
<evidence type="ECO:0000256" key="4">
    <source>
        <dbReference type="ARBA" id="ARBA00022729"/>
    </source>
</evidence>
<keyword evidence="5" id="KW-0472">Membrane</keyword>
<reference evidence="11" key="1">
    <citation type="journal article" date="2023" name="Mol. Phylogenet. Evol.">
        <title>Genome-scale phylogeny and comparative genomics of the fungal order Sordariales.</title>
        <authorList>
            <person name="Hensen N."/>
            <person name="Bonometti L."/>
            <person name="Westerberg I."/>
            <person name="Brannstrom I.O."/>
            <person name="Guillou S."/>
            <person name="Cros-Aarteil S."/>
            <person name="Calhoun S."/>
            <person name="Haridas S."/>
            <person name="Kuo A."/>
            <person name="Mondo S."/>
            <person name="Pangilinan J."/>
            <person name="Riley R."/>
            <person name="LaButti K."/>
            <person name="Andreopoulos B."/>
            <person name="Lipzen A."/>
            <person name="Chen C."/>
            <person name="Yan M."/>
            <person name="Daum C."/>
            <person name="Ng V."/>
            <person name="Clum A."/>
            <person name="Steindorff A."/>
            <person name="Ohm R.A."/>
            <person name="Martin F."/>
            <person name="Silar P."/>
            <person name="Natvig D.O."/>
            <person name="Lalanne C."/>
            <person name="Gautier V."/>
            <person name="Ament-Velasquez S.L."/>
            <person name="Kruys A."/>
            <person name="Hutchinson M.I."/>
            <person name="Powell A.J."/>
            <person name="Barry K."/>
            <person name="Miller A.N."/>
            <person name="Grigoriev I.V."/>
            <person name="Debuchy R."/>
            <person name="Gladieux P."/>
            <person name="Hiltunen Thoren M."/>
            <person name="Johannesson H."/>
        </authorList>
    </citation>
    <scope>NUCLEOTIDE SEQUENCE</scope>
    <source>
        <strain evidence="11">CBS 168.71</strain>
    </source>
</reference>
<dbReference type="AlphaFoldDB" id="A0AAE0HF42"/>
<keyword evidence="3" id="KW-0336">GPI-anchor</keyword>
<evidence type="ECO:0000256" key="2">
    <source>
        <dbReference type="ARBA" id="ARBA00022475"/>
    </source>
</evidence>
<evidence type="ECO:0000256" key="1">
    <source>
        <dbReference type="ARBA" id="ARBA00004609"/>
    </source>
</evidence>
<dbReference type="PANTHER" id="PTHR34992">
    <property type="entry name" value="HYPHAL ANASTAMOSIS-7 PROTEIN"/>
    <property type="match status" value="1"/>
</dbReference>
<dbReference type="GeneID" id="87835233"/>
<feature type="chain" id="PRO_5042084077" description="Copper acquisition factor BIM1-like domain-containing protein" evidence="9">
    <location>
        <begin position="21"/>
        <end position="222"/>
    </location>
</feature>
<dbReference type="InterPro" id="IPR046530">
    <property type="entry name" value="BIM1-like_dom"/>
</dbReference>
<sequence length="222" mass="22671">MAPLRSLFTAAVLFLSAANAHFELLQPPSLEGDQMNEDLEPNAPCGGGVADLSTNEVVDFHVDGDAVGWFLGHPQANWLIRGTLDSKAAGNWTEMYPVIQQDGRGEFCQPAVKAPTAWAGKKGIISIACAAPDGLLFQCAAVNFVSGANASPSDCNNGSVTATFTDDPNLSALLDASTTTSPSPSETTSGSAAPSLVARGSGLPIGSLAVTAVMLLIGAALL</sequence>
<evidence type="ECO:0000313" key="12">
    <source>
        <dbReference type="Proteomes" id="UP001278766"/>
    </source>
</evidence>
<reference evidence="11" key="2">
    <citation type="submission" date="2023-06" db="EMBL/GenBank/DDBJ databases">
        <authorList>
            <consortium name="Lawrence Berkeley National Laboratory"/>
            <person name="Haridas S."/>
            <person name="Hensen N."/>
            <person name="Bonometti L."/>
            <person name="Westerberg I."/>
            <person name="Brannstrom I.O."/>
            <person name="Guillou S."/>
            <person name="Cros-Aarteil S."/>
            <person name="Calhoun S."/>
            <person name="Kuo A."/>
            <person name="Mondo S."/>
            <person name="Pangilinan J."/>
            <person name="Riley R."/>
            <person name="Labutti K."/>
            <person name="Andreopoulos B."/>
            <person name="Lipzen A."/>
            <person name="Chen C."/>
            <person name="Yanf M."/>
            <person name="Daum C."/>
            <person name="Ng V."/>
            <person name="Clum A."/>
            <person name="Steindorff A."/>
            <person name="Ohm R."/>
            <person name="Martin F."/>
            <person name="Silar P."/>
            <person name="Natvig D."/>
            <person name="Lalanne C."/>
            <person name="Gautier V."/>
            <person name="Ament-Velasquez S.L."/>
            <person name="Kruys A."/>
            <person name="Hutchinson M.I."/>
            <person name="Powell A.J."/>
            <person name="Barry K."/>
            <person name="Miller A.N."/>
            <person name="Grigoriev I.V."/>
            <person name="Debuchy R."/>
            <person name="Gladieux P."/>
            <person name="Thoren M.H."/>
            <person name="Johannesson H."/>
        </authorList>
    </citation>
    <scope>NUCLEOTIDE SEQUENCE</scope>
    <source>
        <strain evidence="11">CBS 168.71</strain>
    </source>
</reference>
<feature type="signal peptide" evidence="9">
    <location>
        <begin position="1"/>
        <end position="20"/>
    </location>
</feature>
<evidence type="ECO:0000259" key="10">
    <source>
        <dbReference type="Pfam" id="PF20238"/>
    </source>
</evidence>
<keyword evidence="2" id="KW-1003">Cell membrane</keyword>
<keyword evidence="7" id="KW-0449">Lipoprotein</keyword>
<dbReference type="GO" id="GO:0005886">
    <property type="term" value="C:plasma membrane"/>
    <property type="evidence" value="ECO:0007669"/>
    <property type="project" value="UniProtKB-SubCell"/>
</dbReference>
<gene>
    <name evidence="11" type="ORF">B0H64DRAFT_142099</name>
</gene>
<dbReference type="RefSeq" id="XP_062658729.1">
    <property type="nucleotide sequence ID" value="XM_062798285.1"/>
</dbReference>
<dbReference type="GO" id="GO:0098552">
    <property type="term" value="C:side of membrane"/>
    <property type="evidence" value="ECO:0007669"/>
    <property type="project" value="UniProtKB-KW"/>
</dbReference>
<feature type="region of interest" description="Disordered" evidence="8">
    <location>
        <begin position="174"/>
        <end position="194"/>
    </location>
</feature>
<comment type="caution">
    <text evidence="11">The sequence shown here is derived from an EMBL/GenBank/DDBJ whole genome shotgun (WGS) entry which is preliminary data.</text>
</comment>
<evidence type="ECO:0000256" key="6">
    <source>
        <dbReference type="ARBA" id="ARBA00023180"/>
    </source>
</evidence>
<evidence type="ECO:0000256" key="7">
    <source>
        <dbReference type="ARBA" id="ARBA00023288"/>
    </source>
</evidence>
<accession>A0AAE0HF42</accession>
<dbReference type="InterPro" id="IPR046936">
    <property type="entry name" value="BIM1-like"/>
</dbReference>
<name>A0AAE0HF42_9PEZI</name>
<comment type="subcellular location">
    <subcellularLocation>
        <location evidence="1">Cell membrane</location>
        <topology evidence="1">Lipid-anchor</topology>
        <topology evidence="1">GPI-anchor</topology>
    </subcellularLocation>
</comment>
<dbReference type="CDD" id="cd21176">
    <property type="entry name" value="LPMO_auxiliary-like"/>
    <property type="match status" value="1"/>
</dbReference>
<dbReference type="Proteomes" id="UP001278766">
    <property type="component" value="Unassembled WGS sequence"/>
</dbReference>
<evidence type="ECO:0000256" key="8">
    <source>
        <dbReference type="SAM" id="MobiDB-lite"/>
    </source>
</evidence>
<proteinExistence type="predicted"/>
<dbReference type="EMBL" id="JAUEPN010000004">
    <property type="protein sequence ID" value="KAK3295215.1"/>
    <property type="molecule type" value="Genomic_DNA"/>
</dbReference>
<dbReference type="Pfam" id="PF20238">
    <property type="entry name" value="BIM1-like_dom"/>
    <property type="match status" value="1"/>
</dbReference>